<dbReference type="AlphaFoldDB" id="A0A6J6VYE5"/>
<dbReference type="InterPro" id="IPR030678">
    <property type="entry name" value="Peptide/Ni-bd"/>
</dbReference>
<dbReference type="PIRSF" id="PIRSF002741">
    <property type="entry name" value="MppA"/>
    <property type="match status" value="1"/>
</dbReference>
<dbReference type="InterPro" id="IPR000914">
    <property type="entry name" value="SBP_5_dom"/>
</dbReference>
<reference evidence="6" key="1">
    <citation type="submission" date="2020-05" db="EMBL/GenBank/DDBJ databases">
        <authorList>
            <person name="Chiriac C."/>
            <person name="Salcher M."/>
            <person name="Ghai R."/>
            <person name="Kavagutti S V."/>
        </authorList>
    </citation>
    <scope>NUCLEOTIDE SEQUENCE</scope>
</reference>
<feature type="domain" description="Solute-binding protein family 5" evidence="5">
    <location>
        <begin position="121"/>
        <end position="460"/>
    </location>
</feature>
<keyword evidence="3" id="KW-0732">Signal</keyword>
<evidence type="ECO:0000256" key="3">
    <source>
        <dbReference type="ARBA" id="ARBA00022729"/>
    </source>
</evidence>
<comment type="similarity">
    <text evidence="1">Belongs to the bacterial solute-binding protein 5 family.</text>
</comment>
<proteinExistence type="inferred from homology"/>
<accession>A0A6J6VYE5</accession>
<organism evidence="6">
    <name type="scientific">freshwater metagenome</name>
    <dbReference type="NCBI Taxonomy" id="449393"/>
    <lineage>
        <taxon>unclassified sequences</taxon>
        <taxon>metagenomes</taxon>
        <taxon>ecological metagenomes</taxon>
    </lineage>
</organism>
<dbReference type="GO" id="GO:0042597">
    <property type="term" value="C:periplasmic space"/>
    <property type="evidence" value="ECO:0007669"/>
    <property type="project" value="UniProtKB-ARBA"/>
</dbReference>
<dbReference type="Gene3D" id="3.40.190.10">
    <property type="entry name" value="Periplasmic binding protein-like II"/>
    <property type="match status" value="1"/>
</dbReference>
<feature type="region of interest" description="Disordered" evidence="4">
    <location>
        <begin position="31"/>
        <end position="57"/>
    </location>
</feature>
<protein>
    <submittedName>
        <fullName evidence="6">Unannotated protein</fullName>
    </submittedName>
</protein>
<name>A0A6J6VYE5_9ZZZZ</name>
<gene>
    <name evidence="6" type="ORF">UFOPK2754_03398</name>
</gene>
<dbReference type="PANTHER" id="PTHR30290">
    <property type="entry name" value="PERIPLASMIC BINDING COMPONENT OF ABC TRANSPORTER"/>
    <property type="match status" value="1"/>
</dbReference>
<sequence length="547" mass="57409">MRAKINGRNRRRVQLVAMALLLSLGAAACGDDGGGSKDASTTGASSTGGTGKTGAVSTTTIAPVKGGTITVGTYSNAVGLDPAKIAGGGTVGGMEHAAIYDTIVRYNNVTGAYEPRTGAFTANADKTLWTLKIKPGIKFADGTDYNAEAVRFVVAREIKEGNSSPKGQLLTFLDADTTKSIKVVDPLTVEFTLKLAWADFPYMFANVQGWIYSPTQFAKVGDPVKFNADPGPAGAGPFQVKSYKPGEALELVKNPTYWGGEVYLDGIIFKQLATPQASFDAIKAGSLQAAYFRDPTVQKNAIAEKFGHIDMPTAAANIININSATIPLAARQAVAAAIDGKVVNDRAYQGNALPDSAPFANVQYDPKVAGPKYDLAQAKTLLAQAKTAGFTGKVRLFADASVADWGIAISTMLTAAGFEVDLQSKPISEIVTAVLTNKDYDLTTWAYGMSDELPANYVQLAGTFAAPAGRYGYSSPDMVKAVDLMRTAGTEAERIAAYAAVSQIWTRDMPAVVTSSAPSALVSTSKLQGAVRTAGANILFDKAFLLK</sequence>
<evidence type="ECO:0000259" key="5">
    <source>
        <dbReference type="Pfam" id="PF00496"/>
    </source>
</evidence>
<evidence type="ECO:0000256" key="4">
    <source>
        <dbReference type="SAM" id="MobiDB-lite"/>
    </source>
</evidence>
<dbReference type="PANTHER" id="PTHR30290:SF9">
    <property type="entry name" value="OLIGOPEPTIDE-BINDING PROTEIN APPA"/>
    <property type="match status" value="1"/>
</dbReference>
<dbReference type="InterPro" id="IPR039424">
    <property type="entry name" value="SBP_5"/>
</dbReference>
<dbReference type="EMBL" id="CAEZYR010000235">
    <property type="protein sequence ID" value="CAB4776429.1"/>
    <property type="molecule type" value="Genomic_DNA"/>
</dbReference>
<evidence type="ECO:0000256" key="1">
    <source>
        <dbReference type="ARBA" id="ARBA00005695"/>
    </source>
</evidence>
<dbReference type="GO" id="GO:0043190">
    <property type="term" value="C:ATP-binding cassette (ABC) transporter complex"/>
    <property type="evidence" value="ECO:0007669"/>
    <property type="project" value="InterPro"/>
</dbReference>
<dbReference type="SUPFAM" id="SSF53850">
    <property type="entry name" value="Periplasmic binding protein-like II"/>
    <property type="match status" value="1"/>
</dbReference>
<dbReference type="GO" id="GO:1904680">
    <property type="term" value="F:peptide transmembrane transporter activity"/>
    <property type="evidence" value="ECO:0007669"/>
    <property type="project" value="TreeGrafter"/>
</dbReference>
<evidence type="ECO:0000256" key="2">
    <source>
        <dbReference type="ARBA" id="ARBA00022448"/>
    </source>
</evidence>
<dbReference type="CDD" id="cd00995">
    <property type="entry name" value="PBP2_NikA_DppA_OppA_like"/>
    <property type="match status" value="1"/>
</dbReference>
<dbReference type="PROSITE" id="PS51257">
    <property type="entry name" value="PROKAR_LIPOPROTEIN"/>
    <property type="match status" value="1"/>
</dbReference>
<evidence type="ECO:0000313" key="6">
    <source>
        <dbReference type="EMBL" id="CAB4776429.1"/>
    </source>
</evidence>
<dbReference type="Gene3D" id="3.10.105.10">
    <property type="entry name" value="Dipeptide-binding Protein, Domain 3"/>
    <property type="match status" value="1"/>
</dbReference>
<dbReference type="Pfam" id="PF00496">
    <property type="entry name" value="SBP_bac_5"/>
    <property type="match status" value="1"/>
</dbReference>
<keyword evidence="2" id="KW-0813">Transport</keyword>
<dbReference type="GO" id="GO:0015833">
    <property type="term" value="P:peptide transport"/>
    <property type="evidence" value="ECO:0007669"/>
    <property type="project" value="TreeGrafter"/>
</dbReference>